<feature type="compositionally biased region" description="Basic and acidic residues" evidence="1">
    <location>
        <begin position="751"/>
        <end position="760"/>
    </location>
</feature>
<feature type="region of interest" description="Disordered" evidence="1">
    <location>
        <begin position="593"/>
        <end position="695"/>
    </location>
</feature>
<comment type="caution">
    <text evidence="2">The sequence shown here is derived from an EMBL/GenBank/DDBJ whole genome shotgun (WGS) entry which is preliminary data.</text>
</comment>
<protein>
    <recommendedName>
        <fullName evidence="4">AGC-kinase C-terminal domain-containing protein</fullName>
    </recommendedName>
</protein>
<feature type="region of interest" description="Disordered" evidence="1">
    <location>
        <begin position="263"/>
        <end position="510"/>
    </location>
</feature>
<feature type="region of interest" description="Disordered" evidence="1">
    <location>
        <begin position="1023"/>
        <end position="1083"/>
    </location>
</feature>
<gene>
    <name evidence="2" type="ORF">DNG_07813</name>
</gene>
<feature type="region of interest" description="Disordered" evidence="1">
    <location>
        <begin position="751"/>
        <end position="819"/>
    </location>
</feature>
<feature type="region of interest" description="Disordered" evidence="1">
    <location>
        <begin position="1148"/>
        <end position="1173"/>
    </location>
</feature>
<feature type="compositionally biased region" description="Basic and acidic residues" evidence="1">
    <location>
        <begin position="91"/>
        <end position="119"/>
    </location>
</feature>
<feature type="compositionally biased region" description="Polar residues" evidence="1">
    <location>
        <begin position="761"/>
        <end position="781"/>
    </location>
</feature>
<feature type="compositionally biased region" description="Basic and acidic residues" evidence="1">
    <location>
        <begin position="477"/>
        <end position="492"/>
    </location>
</feature>
<feature type="compositionally biased region" description="Low complexity" evidence="1">
    <location>
        <begin position="407"/>
        <end position="424"/>
    </location>
</feature>
<evidence type="ECO:0008006" key="4">
    <source>
        <dbReference type="Google" id="ProtNLM"/>
    </source>
</evidence>
<dbReference type="Proteomes" id="UP001187682">
    <property type="component" value="Unassembled WGS sequence"/>
</dbReference>
<feature type="compositionally biased region" description="Low complexity" evidence="1">
    <location>
        <begin position="296"/>
        <end position="308"/>
    </location>
</feature>
<feature type="region of interest" description="Disordered" evidence="1">
    <location>
        <begin position="1"/>
        <end position="219"/>
    </location>
</feature>
<organism evidence="2 3">
    <name type="scientific">Cephalotrichum gorgonifer</name>
    <dbReference type="NCBI Taxonomy" id="2041049"/>
    <lineage>
        <taxon>Eukaryota</taxon>
        <taxon>Fungi</taxon>
        <taxon>Dikarya</taxon>
        <taxon>Ascomycota</taxon>
        <taxon>Pezizomycotina</taxon>
        <taxon>Sordariomycetes</taxon>
        <taxon>Hypocreomycetidae</taxon>
        <taxon>Microascales</taxon>
        <taxon>Microascaceae</taxon>
        <taxon>Cephalotrichum</taxon>
    </lineage>
</organism>
<evidence type="ECO:0000256" key="1">
    <source>
        <dbReference type="SAM" id="MobiDB-lite"/>
    </source>
</evidence>
<feature type="compositionally biased region" description="Low complexity" evidence="1">
    <location>
        <begin position="805"/>
        <end position="816"/>
    </location>
</feature>
<feature type="compositionally biased region" description="Polar residues" evidence="1">
    <location>
        <begin position="1023"/>
        <end position="1032"/>
    </location>
</feature>
<evidence type="ECO:0000313" key="3">
    <source>
        <dbReference type="Proteomes" id="UP001187682"/>
    </source>
</evidence>
<feature type="compositionally biased region" description="Basic and acidic residues" evidence="1">
    <location>
        <begin position="141"/>
        <end position="154"/>
    </location>
</feature>
<accession>A0AAE8SXT5</accession>
<feature type="region of interest" description="Disordered" evidence="1">
    <location>
        <begin position="527"/>
        <end position="558"/>
    </location>
</feature>
<feature type="compositionally biased region" description="Basic and acidic residues" evidence="1">
    <location>
        <begin position="277"/>
        <end position="288"/>
    </location>
</feature>
<name>A0AAE8SXT5_9PEZI</name>
<reference evidence="2" key="1">
    <citation type="submission" date="2018-03" db="EMBL/GenBank/DDBJ databases">
        <authorList>
            <person name="Guldener U."/>
        </authorList>
    </citation>
    <scope>NUCLEOTIDE SEQUENCE</scope>
</reference>
<dbReference type="AlphaFoldDB" id="A0AAE8SXT5"/>
<proteinExistence type="predicted"/>
<feature type="compositionally biased region" description="Basic residues" evidence="1">
    <location>
        <begin position="1"/>
        <end position="11"/>
    </location>
</feature>
<feature type="compositionally biased region" description="Acidic residues" evidence="1">
    <location>
        <begin position="541"/>
        <end position="558"/>
    </location>
</feature>
<evidence type="ECO:0000313" key="2">
    <source>
        <dbReference type="EMBL" id="SPO05128.1"/>
    </source>
</evidence>
<feature type="compositionally biased region" description="Polar residues" evidence="1">
    <location>
        <begin position="431"/>
        <end position="440"/>
    </location>
</feature>
<feature type="compositionally biased region" description="Polar residues" evidence="1">
    <location>
        <begin position="185"/>
        <end position="213"/>
    </location>
</feature>
<feature type="compositionally biased region" description="Low complexity" evidence="1">
    <location>
        <begin position="48"/>
        <end position="67"/>
    </location>
</feature>
<feature type="compositionally biased region" description="Low complexity" evidence="1">
    <location>
        <begin position="380"/>
        <end position="394"/>
    </location>
</feature>
<keyword evidence="3" id="KW-1185">Reference proteome</keyword>
<feature type="compositionally biased region" description="Polar residues" evidence="1">
    <location>
        <begin position="1074"/>
        <end position="1083"/>
    </location>
</feature>
<dbReference type="EMBL" id="ONZQ02000012">
    <property type="protein sequence ID" value="SPO05128.1"/>
    <property type="molecule type" value="Genomic_DNA"/>
</dbReference>
<sequence>MLSHLRFHRRGSSNPTSPIVDQKSPRDIPPQQQQQQQRDVPLSPDARPASSNSSTLPSLPHTLPPITRVASIGASFDLPDFSTPTSYLEQQPRDPPLEQVLPHHDRHQQVQRDPARDPPRPTPMRSPYDQGSGFIGGVALEKYRREEAARRQESSDPPSSDNQHLRVISPQQSAPLTSPGMPVSNKPSPSFVSPTDLRNSAVSPTGKMPSSNVKMRPSDPYQNVVTVAPMEPPRGKKGLPFLKNPMSTLLMRRKASQDVPDILPLPLQNTTAPSYDPRIRGTRVHDFSAPRPRKPATPTAAQAATQPPVHDTLAARKPSDAKPPPIPDKSRLRPPLAEPDERSEQPQSRPGRQPSSGTNSTGLSIVTSTNAPSTRHNATSSVSSRSSLKPSLDKPLPPIVPPKDNVSAARLPSTSSTAARATALGGPKPNHNGSVISTQSRHSRVDVLTRESLSSIPKHMKSTSSRFSFDMVGAENQEEKLLEDRHRQRQLDRGAAGSSNLGGGDGGYRDSRFDDLDDFDYDAMMDDDGLEERIPGVNADYDYEEEPIPGMEDDFEEPIPEVNFDYDEEVDEYGAMDDPDNDQENFAGFVFERSPQSALPTPRSAGYMATPRDAEGNPIGFALSKDSPRGQMPPPNPEYMSPQPDDGADSEDLGHLGTRGPDFPDREVTANEAEMPVDVEVAKGTGPADRRDDLYFDDGMLDGEFADELDFPPSTDGVPFDEALFDLNDTDKYGRPIPGAFKAAKEAYVARHDQNKRESDMTSGQFDQSAMSPSTTRTSISAAPGPLRLVSKPPSEEISPQRRSTAFTEAAPAMPATEEDRMEAYQAALAAAACRAAEVGKFRHDSPPGSPELYPAEVGSAADDDLDAYDDEPSNVNFDDYEMDDLDLDLDDDDIIAEANASALANDAEGWYGHEFGFYSSPAPQHGSLPFEYVNGGYFGPSGQAVGGGRAVSREPNLTPITERSEYSNRNSVMSLGVPPVGSGPSTSIQSPGLVQLAMMADNDDNMTLSALLRLRSKAWGGSQASLVSSRDGSPRSERGEGASSPQQQVGAGFHHARKGSSFSVPSKDETSHSHSLPGSPTLTGGVFMGSPISLGTNLSLVQSSPANVANGWSAQTPVNLANGPSAQSLFVGASNGATSPCEERSAEGRRAAGHHRHKGSAGSISYVKEEESGETRWVVERRRIDEESGEVEVLEREVLPGARI</sequence>
<feature type="compositionally biased region" description="Polar residues" evidence="1">
    <location>
        <begin position="345"/>
        <end position="379"/>
    </location>
</feature>